<name>X1V9H1_9ZZZZ</name>
<reference evidence="1" key="1">
    <citation type="journal article" date="2014" name="Front. Microbiol.">
        <title>High frequency of phylogenetically diverse reductive dehalogenase-homologous genes in deep subseafloor sedimentary metagenomes.</title>
        <authorList>
            <person name="Kawai M."/>
            <person name="Futagami T."/>
            <person name="Toyoda A."/>
            <person name="Takaki Y."/>
            <person name="Nishi S."/>
            <person name="Hori S."/>
            <person name="Arai W."/>
            <person name="Tsubouchi T."/>
            <person name="Morono Y."/>
            <person name="Uchiyama I."/>
            <person name="Ito T."/>
            <person name="Fujiyama A."/>
            <person name="Inagaki F."/>
            <person name="Takami H."/>
        </authorList>
    </citation>
    <scope>NUCLEOTIDE SEQUENCE</scope>
    <source>
        <strain evidence="1">Expedition CK06-06</strain>
    </source>
</reference>
<sequence>FFAIFCHDEDGKGIENVYVNFTINEEVLFHTTDTSGYVYVELPIEIFLPDDQELRLQAQDEFLAVSTNITIMASKIGYFSIITEKTIKILRNSLILTISPSPPSVKEGSNLPLSLSVESSIQANVQSPKARIYINNIQQNSTSGIDQFNLPTSVILSTSEIREDSELSIIITSGNFKPTWFNMSLQFTLLGTLERIYTWFEYLLQSDLAKILGSLGVLWVILFKQFRLRILRSIQRCPYCGETMKRRYSVCRYCGEILNREKYDVAKEKTRPKQMEMEN</sequence>
<proteinExistence type="predicted"/>
<evidence type="ECO:0008006" key="2">
    <source>
        <dbReference type="Google" id="ProtNLM"/>
    </source>
</evidence>
<gene>
    <name evidence="1" type="ORF">S12H4_28198</name>
</gene>
<dbReference type="AlphaFoldDB" id="X1V9H1"/>
<protein>
    <recommendedName>
        <fullName evidence="2">Zinc-ribbon domain-containing protein</fullName>
    </recommendedName>
</protein>
<evidence type="ECO:0000313" key="1">
    <source>
        <dbReference type="EMBL" id="GAJ02120.1"/>
    </source>
</evidence>
<accession>X1V9H1</accession>
<organism evidence="1">
    <name type="scientific">marine sediment metagenome</name>
    <dbReference type="NCBI Taxonomy" id="412755"/>
    <lineage>
        <taxon>unclassified sequences</taxon>
        <taxon>metagenomes</taxon>
        <taxon>ecological metagenomes</taxon>
    </lineage>
</organism>
<dbReference type="EMBL" id="BARW01016158">
    <property type="protein sequence ID" value="GAJ02120.1"/>
    <property type="molecule type" value="Genomic_DNA"/>
</dbReference>
<feature type="non-terminal residue" evidence="1">
    <location>
        <position position="1"/>
    </location>
</feature>
<comment type="caution">
    <text evidence="1">The sequence shown here is derived from an EMBL/GenBank/DDBJ whole genome shotgun (WGS) entry which is preliminary data.</text>
</comment>